<evidence type="ECO:0000256" key="7">
    <source>
        <dbReference type="SAM" id="Phobius"/>
    </source>
</evidence>
<accession>A0A9X6NZX8</accession>
<dbReference type="GO" id="GO:0005886">
    <property type="term" value="C:plasma membrane"/>
    <property type="evidence" value="ECO:0007669"/>
    <property type="project" value="UniProtKB-SubCell"/>
</dbReference>
<dbReference type="InterPro" id="IPR003439">
    <property type="entry name" value="ABC_transporter-like_ATP-bd"/>
</dbReference>
<name>A0A9X6NZX8_LACJH</name>
<dbReference type="GO" id="GO:0042883">
    <property type="term" value="P:cysteine transport"/>
    <property type="evidence" value="ECO:0007669"/>
    <property type="project" value="InterPro"/>
</dbReference>
<reference evidence="10 11" key="1">
    <citation type="submission" date="2017-04" db="EMBL/GenBank/DDBJ databases">
        <authorList>
            <person name="Lin X.B."/>
            <person name="Stothard P."/>
            <person name="Tasseva G."/>
            <person name="Walter J."/>
        </authorList>
    </citation>
    <scope>NUCLEOTIDE SEQUENCE [LARGE SCALE GENOMIC DNA]</scope>
    <source>
        <strain evidence="10 11">117c</strain>
    </source>
</reference>
<keyword evidence="2 7" id="KW-0812">Transmembrane</keyword>
<dbReference type="Gene3D" id="1.20.1560.10">
    <property type="entry name" value="ABC transporter type 1, transmembrane domain"/>
    <property type="match status" value="1"/>
</dbReference>
<dbReference type="SUPFAM" id="SSF52540">
    <property type="entry name" value="P-loop containing nucleoside triphosphate hydrolases"/>
    <property type="match status" value="1"/>
</dbReference>
<feature type="transmembrane region" description="Helical" evidence="7">
    <location>
        <begin position="50"/>
        <end position="66"/>
    </location>
</feature>
<dbReference type="InterPro" id="IPR017871">
    <property type="entry name" value="ABC_transporter-like_CS"/>
</dbReference>
<dbReference type="PANTHER" id="PTHR24221:SF614">
    <property type="entry name" value="GLUTATHIONE_L-CYSTEINE TRANSPORT SYSTEM ATP-BINDING_PERMEASE PROTEIN CYDC"/>
    <property type="match status" value="1"/>
</dbReference>
<evidence type="ECO:0000256" key="5">
    <source>
        <dbReference type="ARBA" id="ARBA00022989"/>
    </source>
</evidence>
<evidence type="ECO:0000256" key="6">
    <source>
        <dbReference type="ARBA" id="ARBA00023136"/>
    </source>
</evidence>
<keyword evidence="5 7" id="KW-1133">Transmembrane helix</keyword>
<feature type="transmembrane region" description="Helical" evidence="7">
    <location>
        <begin position="236"/>
        <end position="262"/>
    </location>
</feature>
<dbReference type="GO" id="GO:0140359">
    <property type="term" value="F:ABC-type transporter activity"/>
    <property type="evidence" value="ECO:0007669"/>
    <property type="project" value="InterPro"/>
</dbReference>
<dbReference type="Gene3D" id="3.40.50.300">
    <property type="entry name" value="P-loop containing nucleotide triphosphate hydrolases"/>
    <property type="match status" value="1"/>
</dbReference>
<proteinExistence type="predicted"/>
<dbReference type="InterPro" id="IPR036640">
    <property type="entry name" value="ABC1_TM_sf"/>
</dbReference>
<feature type="transmembrane region" description="Helical" evidence="7">
    <location>
        <begin position="131"/>
        <end position="151"/>
    </location>
</feature>
<evidence type="ECO:0000256" key="4">
    <source>
        <dbReference type="ARBA" id="ARBA00022840"/>
    </source>
</evidence>
<keyword evidence="4" id="KW-0067">ATP-binding</keyword>
<dbReference type="RefSeq" id="WP_094497992.1">
    <property type="nucleotide sequence ID" value="NZ_NGOD01000065.1"/>
</dbReference>
<feature type="transmembrane region" description="Helical" evidence="7">
    <location>
        <begin position="268"/>
        <end position="285"/>
    </location>
</feature>
<dbReference type="GO" id="GO:0005524">
    <property type="term" value="F:ATP binding"/>
    <property type="evidence" value="ECO:0007669"/>
    <property type="project" value="UniProtKB-KW"/>
</dbReference>
<dbReference type="PANTHER" id="PTHR24221">
    <property type="entry name" value="ATP-BINDING CASSETTE SUB-FAMILY B"/>
    <property type="match status" value="1"/>
</dbReference>
<evidence type="ECO:0000256" key="3">
    <source>
        <dbReference type="ARBA" id="ARBA00022741"/>
    </source>
</evidence>
<dbReference type="InterPro" id="IPR003593">
    <property type="entry name" value="AAA+_ATPase"/>
</dbReference>
<dbReference type="SMART" id="SM00382">
    <property type="entry name" value="AAA"/>
    <property type="match status" value="1"/>
</dbReference>
<dbReference type="GO" id="GO:0016887">
    <property type="term" value="F:ATP hydrolysis activity"/>
    <property type="evidence" value="ECO:0007669"/>
    <property type="project" value="InterPro"/>
</dbReference>
<sequence>MIDKRLFKLPKAKIMLAMLAGLMFLQAFAILGQGIFLARAIVGSWKRQSFANIAEDVLIFLIFYLLRQGINWFQKWYMNRYANQITALLREELLNKTYDGGIALVSRIGTGNLVSTLLDGMDEISNYLSLIFPKLIALAIVPWIILIYIFTLNALSAWILLLVFPLLILFMIILGTAAQSKASKQYAGYIKLQNHFVDALRGLSTLKVLGLAKKYGNIVYKNSENYRKKTMGVLRVAILSTFTLDFFTTLSIAMIAMFLGIGLINGNLLLYPSLVILILSPEYFLPIRDFGNDFHATLNGKNALGQIFDILAFPTTPQEDQLPSFTWNKSSTFIANHVSFNYSHIDQNHFSINKNAKMSGVVKKETLAKSDIHTADELHDINLNLTGFQKVGIIGPTGAGKTTLMRILAGFLTPHPKEDNFIISGQNLSQLNQKNWQNQITYIPQDPFMFASSIKDNLTFYNPTASQKEIEDALKATDLNNFVASLKDGLNTRIGENGRGISGGQKQRIALARAFLAKDRKILFFDEPTAHLDIETEYELKEPMKKLMENHLVFFTTHRLHWLNDMDWCLVIENGEIVEQGTPNDLAKNGTLFKKLTQPLKEDLL</sequence>
<evidence type="ECO:0000313" key="10">
    <source>
        <dbReference type="EMBL" id="OYS11099.1"/>
    </source>
</evidence>
<dbReference type="NCBIfam" id="TIGR02857">
    <property type="entry name" value="CydD"/>
    <property type="match status" value="1"/>
</dbReference>
<organism evidence="10 11">
    <name type="scientific">Lactobacillus johnsonii</name>
    <dbReference type="NCBI Taxonomy" id="33959"/>
    <lineage>
        <taxon>Bacteria</taxon>
        <taxon>Bacillati</taxon>
        <taxon>Bacillota</taxon>
        <taxon>Bacilli</taxon>
        <taxon>Lactobacillales</taxon>
        <taxon>Lactobacillaceae</taxon>
        <taxon>Lactobacillus</taxon>
    </lineage>
</organism>
<feature type="domain" description="ABC transmembrane type-1" evidence="9">
    <location>
        <begin position="17"/>
        <end position="299"/>
    </location>
</feature>
<dbReference type="PROSITE" id="PS00211">
    <property type="entry name" value="ABC_TRANSPORTER_1"/>
    <property type="match status" value="1"/>
</dbReference>
<feature type="transmembrane region" description="Helical" evidence="7">
    <location>
        <begin position="157"/>
        <end position="178"/>
    </location>
</feature>
<dbReference type="CDD" id="cd18584">
    <property type="entry name" value="ABC_6TM_AarD_CydD"/>
    <property type="match status" value="1"/>
</dbReference>
<dbReference type="Pfam" id="PF00005">
    <property type="entry name" value="ABC_tran"/>
    <property type="match status" value="1"/>
</dbReference>
<dbReference type="Proteomes" id="UP000215693">
    <property type="component" value="Unassembled WGS sequence"/>
</dbReference>
<evidence type="ECO:0000313" key="11">
    <source>
        <dbReference type="Proteomes" id="UP000215693"/>
    </source>
</evidence>
<reference evidence="10 11" key="2">
    <citation type="submission" date="2017-09" db="EMBL/GenBank/DDBJ databases">
        <title>Tripartite evolution among Lactobacillus johnsonii, Lactobacillus taiwanensis, Lactobacillus reuteri and their rodent host.</title>
        <authorList>
            <person name="Wang T."/>
            <person name="Knowles S."/>
            <person name="Cheng C."/>
        </authorList>
    </citation>
    <scope>NUCLEOTIDE SEQUENCE [LARGE SCALE GENOMIC DNA]</scope>
    <source>
        <strain evidence="10 11">117c</strain>
    </source>
</reference>
<dbReference type="GO" id="GO:0034040">
    <property type="term" value="F:ATPase-coupled lipid transmembrane transporter activity"/>
    <property type="evidence" value="ECO:0007669"/>
    <property type="project" value="TreeGrafter"/>
</dbReference>
<evidence type="ECO:0000256" key="1">
    <source>
        <dbReference type="ARBA" id="ARBA00004651"/>
    </source>
</evidence>
<dbReference type="EMBL" id="NGOH01000099">
    <property type="protein sequence ID" value="OYS11099.1"/>
    <property type="molecule type" value="Genomic_DNA"/>
</dbReference>
<dbReference type="InterPro" id="IPR027417">
    <property type="entry name" value="P-loop_NTPase"/>
</dbReference>
<dbReference type="SUPFAM" id="SSF90123">
    <property type="entry name" value="ABC transporter transmembrane region"/>
    <property type="match status" value="1"/>
</dbReference>
<comment type="subcellular location">
    <subcellularLocation>
        <location evidence="1">Cell membrane</location>
        <topology evidence="1">Multi-pass membrane protein</topology>
    </subcellularLocation>
</comment>
<feature type="domain" description="ABC transporter" evidence="8">
    <location>
        <begin position="362"/>
        <end position="599"/>
    </location>
</feature>
<dbReference type="PROSITE" id="PS50893">
    <property type="entry name" value="ABC_TRANSPORTER_2"/>
    <property type="match status" value="1"/>
</dbReference>
<evidence type="ECO:0000259" key="8">
    <source>
        <dbReference type="PROSITE" id="PS50893"/>
    </source>
</evidence>
<dbReference type="AlphaFoldDB" id="A0A9X6NZX8"/>
<dbReference type="PROSITE" id="PS50929">
    <property type="entry name" value="ABC_TM1F"/>
    <property type="match status" value="1"/>
</dbReference>
<protein>
    <submittedName>
        <fullName evidence="10">Thiol reductant ABC exporter subunit CydD</fullName>
    </submittedName>
</protein>
<dbReference type="InterPro" id="IPR014216">
    <property type="entry name" value="ABC_transptr_CydD"/>
</dbReference>
<evidence type="ECO:0000259" key="9">
    <source>
        <dbReference type="PROSITE" id="PS50929"/>
    </source>
</evidence>
<dbReference type="InterPro" id="IPR039421">
    <property type="entry name" value="Type_1_exporter"/>
</dbReference>
<keyword evidence="3" id="KW-0547">Nucleotide-binding</keyword>
<dbReference type="Pfam" id="PF00664">
    <property type="entry name" value="ABC_membrane"/>
    <property type="match status" value="1"/>
</dbReference>
<comment type="caution">
    <text evidence="10">The sequence shown here is derived from an EMBL/GenBank/DDBJ whole genome shotgun (WGS) entry which is preliminary data.</text>
</comment>
<keyword evidence="6 7" id="KW-0472">Membrane</keyword>
<gene>
    <name evidence="10" type="ORF">CBF50_08615</name>
</gene>
<evidence type="ECO:0000256" key="2">
    <source>
        <dbReference type="ARBA" id="ARBA00022692"/>
    </source>
</evidence>
<dbReference type="InterPro" id="IPR011527">
    <property type="entry name" value="ABC1_TM_dom"/>
</dbReference>